<protein>
    <submittedName>
        <fullName evidence="1">Dimeric dUTPase, all-alpha-NTP-PPase (MazG) superfamily</fullName>
    </submittedName>
</protein>
<dbReference type="InterPro" id="IPR014871">
    <property type="entry name" value="dUTPase/dCTP_pyrophosphatase"/>
</dbReference>
<dbReference type="Gene3D" id="1.10.4010.10">
    <property type="entry name" value="Type II deoxyuridine triphosphatase"/>
    <property type="match status" value="1"/>
</dbReference>
<dbReference type="PIRSF" id="PIRSF030140">
    <property type="entry name" value="UCP030140"/>
    <property type="match status" value="1"/>
</dbReference>
<organism evidence="1 2">
    <name type="scientific">Clostridium cavendishii DSM 21758</name>
    <dbReference type="NCBI Taxonomy" id="1121302"/>
    <lineage>
        <taxon>Bacteria</taxon>
        <taxon>Bacillati</taxon>
        <taxon>Bacillota</taxon>
        <taxon>Clostridia</taxon>
        <taxon>Eubacteriales</taxon>
        <taxon>Clostridiaceae</taxon>
        <taxon>Clostridium</taxon>
    </lineage>
</organism>
<sequence>MNLDKLFSHQNLINSKISVDKNLSEYKITARKQLTLQVRLSDLANETKCFNYSTEKETKISKQLVLEKYVDCLGHILTLGIDKNYVTLNSITIKPNDYCLSDQFLNLFIDLNDLIISPSIDHYETLLEDFMSLGVSLGFSSDQIEERFFNINYCKIAL</sequence>
<dbReference type="SUPFAM" id="SSF101386">
    <property type="entry name" value="all-alpha NTP pyrophosphatases"/>
    <property type="match status" value="1"/>
</dbReference>
<dbReference type="Pfam" id="PF08761">
    <property type="entry name" value="dUTPase_2"/>
    <property type="match status" value="1"/>
</dbReference>
<evidence type="ECO:0000313" key="1">
    <source>
        <dbReference type="EMBL" id="SHK11020.1"/>
    </source>
</evidence>
<accession>A0A1M6PSY7</accession>
<keyword evidence="2" id="KW-1185">Reference proteome</keyword>
<dbReference type="InterPro" id="IPR016947">
    <property type="entry name" value="UCP030140"/>
</dbReference>
<dbReference type="Proteomes" id="UP000184310">
    <property type="component" value="Unassembled WGS sequence"/>
</dbReference>
<name>A0A1M6PSY7_9CLOT</name>
<reference evidence="1 2" key="1">
    <citation type="submission" date="2016-11" db="EMBL/GenBank/DDBJ databases">
        <authorList>
            <person name="Jaros S."/>
            <person name="Januszkiewicz K."/>
            <person name="Wedrychowicz H."/>
        </authorList>
    </citation>
    <scope>NUCLEOTIDE SEQUENCE [LARGE SCALE GENOMIC DNA]</scope>
    <source>
        <strain evidence="1 2">DSM 21758</strain>
    </source>
</reference>
<dbReference type="OrthoDB" id="5506143at2"/>
<dbReference type="RefSeq" id="WP_072990165.1">
    <property type="nucleotide sequence ID" value="NZ_FQZB01000013.1"/>
</dbReference>
<dbReference type="STRING" id="1121302.SAMN02745163_03250"/>
<proteinExistence type="predicted"/>
<evidence type="ECO:0000313" key="2">
    <source>
        <dbReference type="Proteomes" id="UP000184310"/>
    </source>
</evidence>
<gene>
    <name evidence="1" type="ORF">SAMN02745163_03250</name>
</gene>
<dbReference type="AlphaFoldDB" id="A0A1M6PSY7"/>
<dbReference type="EMBL" id="FQZB01000013">
    <property type="protein sequence ID" value="SHK11020.1"/>
    <property type="molecule type" value="Genomic_DNA"/>
</dbReference>